<organism evidence="2 3">
    <name type="scientific">Haemonchus contortus</name>
    <name type="common">Barber pole worm</name>
    <dbReference type="NCBI Taxonomy" id="6289"/>
    <lineage>
        <taxon>Eukaryota</taxon>
        <taxon>Metazoa</taxon>
        <taxon>Ecdysozoa</taxon>
        <taxon>Nematoda</taxon>
        <taxon>Chromadorea</taxon>
        <taxon>Rhabditida</taxon>
        <taxon>Rhabditina</taxon>
        <taxon>Rhabditomorpha</taxon>
        <taxon>Strongyloidea</taxon>
        <taxon>Trichostrongylidae</taxon>
        <taxon>Haemonchus</taxon>
    </lineage>
</organism>
<name>A0A7I5E9X7_HAECO</name>
<feature type="compositionally biased region" description="Basic and acidic residues" evidence="1">
    <location>
        <begin position="17"/>
        <end position="33"/>
    </location>
</feature>
<evidence type="ECO:0000313" key="2">
    <source>
        <dbReference type="Proteomes" id="UP000025227"/>
    </source>
</evidence>
<keyword evidence="2" id="KW-1185">Reference proteome</keyword>
<evidence type="ECO:0000313" key="3">
    <source>
        <dbReference type="WBParaSite" id="HCON_00094100-00001"/>
    </source>
</evidence>
<dbReference type="Proteomes" id="UP000025227">
    <property type="component" value="Unplaced"/>
</dbReference>
<dbReference type="WBParaSite" id="HCON_00094100-00001">
    <property type="protein sequence ID" value="HCON_00094100-00001"/>
    <property type="gene ID" value="HCON_00094100"/>
</dbReference>
<reference evidence="3" key="1">
    <citation type="submission" date="2020-12" db="UniProtKB">
        <authorList>
            <consortium name="WormBaseParasite"/>
        </authorList>
    </citation>
    <scope>IDENTIFICATION</scope>
    <source>
        <strain evidence="3">MHco3</strain>
    </source>
</reference>
<protein>
    <submittedName>
        <fullName evidence="3">Uncharacterized protein</fullName>
    </submittedName>
</protein>
<sequence>MGTNHGSGPRSGNADRMNLHDRNEFESNIRNEESELQNECASFLSSSTTLADSSGWIGCNSGKASIILN</sequence>
<evidence type="ECO:0000256" key="1">
    <source>
        <dbReference type="SAM" id="MobiDB-lite"/>
    </source>
</evidence>
<accession>A0A7I5E9X7</accession>
<dbReference type="AlphaFoldDB" id="A0A7I5E9X7"/>
<proteinExistence type="predicted"/>
<feature type="region of interest" description="Disordered" evidence="1">
    <location>
        <begin position="1"/>
        <end position="33"/>
    </location>
</feature>